<dbReference type="AlphaFoldDB" id="A0AAD1D478"/>
<reference evidence="1 2" key="1">
    <citation type="submission" date="2018-06" db="EMBL/GenBank/DDBJ databases">
        <title>Complete Genome Sequence of the Microcystin-Degrading Bacterium Sphingosinicella microcystinivorans Strain B-9.</title>
        <authorList>
            <person name="Jin H."/>
            <person name="Nishizawa T."/>
            <person name="Guo Y."/>
            <person name="Nishizawa A."/>
            <person name="Park H."/>
            <person name="Kato H."/>
            <person name="Tsuji K."/>
            <person name="Harada K."/>
        </authorList>
    </citation>
    <scope>NUCLEOTIDE SEQUENCE [LARGE SCALE GENOMIC DNA]</scope>
    <source>
        <strain evidence="1 2">B9</strain>
    </source>
</reference>
<evidence type="ECO:0000313" key="1">
    <source>
        <dbReference type="EMBL" id="BBE33077.1"/>
    </source>
</evidence>
<sequence length="93" mass="10346">MSFAESVVAKRFDDAAIGRQTAPAVADQAHQFVTKSEQMLNLGLDPLKMATGDAVGCRTFPVWMVRQVKKRANVFDGEAKFTRMTYERESCSV</sequence>
<dbReference type="KEGG" id="smic:SmB9_07350"/>
<organism evidence="1 2">
    <name type="scientific">Sphingosinicella microcystinivorans</name>
    <dbReference type="NCBI Taxonomy" id="335406"/>
    <lineage>
        <taxon>Bacteria</taxon>
        <taxon>Pseudomonadati</taxon>
        <taxon>Pseudomonadota</taxon>
        <taxon>Alphaproteobacteria</taxon>
        <taxon>Sphingomonadales</taxon>
        <taxon>Sphingosinicellaceae</taxon>
        <taxon>Sphingosinicella</taxon>
    </lineage>
</organism>
<evidence type="ECO:0000313" key="2">
    <source>
        <dbReference type="Proteomes" id="UP000275727"/>
    </source>
</evidence>
<gene>
    <name evidence="1" type="ORF">SmB9_07350</name>
</gene>
<dbReference type="Proteomes" id="UP000275727">
    <property type="component" value="Chromosome"/>
</dbReference>
<accession>A0AAD1D478</accession>
<protein>
    <submittedName>
        <fullName evidence="1">Uncharacterized protein</fullName>
    </submittedName>
</protein>
<name>A0AAD1D478_SPHMI</name>
<proteinExistence type="predicted"/>
<dbReference type="EMBL" id="AP018711">
    <property type="protein sequence ID" value="BBE33077.1"/>
    <property type="molecule type" value="Genomic_DNA"/>
</dbReference>